<keyword evidence="3 8" id="KW-0479">Metal-binding</keyword>
<dbReference type="PROSITE" id="PS50305">
    <property type="entry name" value="SIRTUIN"/>
    <property type="match status" value="1"/>
</dbReference>
<name>A0A0A9YER2_LYGHE</name>
<feature type="binding site" evidence="8">
    <location>
        <position position="327"/>
    </location>
    <ligand>
        <name>Zn(2+)</name>
        <dbReference type="ChEBI" id="CHEBI:29105"/>
    </ligand>
</feature>
<gene>
    <name evidence="11" type="primary">sirt2_1</name>
    <name evidence="11" type="ORF">CM83_99840</name>
</gene>
<evidence type="ECO:0000256" key="2">
    <source>
        <dbReference type="ARBA" id="ARBA00022679"/>
    </source>
</evidence>
<evidence type="ECO:0000256" key="9">
    <source>
        <dbReference type="SAM" id="MobiDB-lite"/>
    </source>
</evidence>
<evidence type="ECO:0000256" key="7">
    <source>
        <dbReference type="ARBA" id="ARBA00048905"/>
    </source>
</evidence>
<dbReference type="InterPro" id="IPR003000">
    <property type="entry name" value="Sirtuin"/>
</dbReference>
<dbReference type="GO" id="GO:0017136">
    <property type="term" value="F:histone deacetylase activity, NAD-dependent"/>
    <property type="evidence" value="ECO:0007669"/>
    <property type="project" value="TreeGrafter"/>
</dbReference>
<reference evidence="12" key="3">
    <citation type="submission" date="2014-09" db="EMBL/GenBank/DDBJ databases">
        <authorList>
            <person name="Magalhaes I.L.F."/>
            <person name="Oliveira U."/>
            <person name="Santos F.R."/>
            <person name="Vidigal T.H.D.A."/>
            <person name="Brescovit A.D."/>
            <person name="Santos A.J."/>
        </authorList>
    </citation>
    <scope>NUCLEOTIDE SEQUENCE</scope>
</reference>
<dbReference type="InterPro" id="IPR050134">
    <property type="entry name" value="NAD-dep_sirtuin_deacylases"/>
</dbReference>
<feature type="region of interest" description="Disordered" evidence="9">
    <location>
        <begin position="119"/>
        <end position="171"/>
    </location>
</feature>
<dbReference type="EMBL" id="GBHO01015594">
    <property type="protein sequence ID" value="JAG28010.1"/>
    <property type="molecule type" value="Transcribed_RNA"/>
</dbReference>
<dbReference type="InterPro" id="IPR029035">
    <property type="entry name" value="DHS-like_NAD/FAD-binding_dom"/>
</dbReference>
<dbReference type="PANTHER" id="PTHR11085:SF6">
    <property type="entry name" value="NAD-DEPENDENT PROTEIN DEACETYLASE SIRTUIN-2"/>
    <property type="match status" value="1"/>
</dbReference>
<protein>
    <submittedName>
        <fullName evidence="11">NAD-dependent deacetylase sirtuin-2</fullName>
    </submittedName>
</protein>
<dbReference type="GO" id="GO:0046872">
    <property type="term" value="F:metal ion binding"/>
    <property type="evidence" value="ECO:0007669"/>
    <property type="project" value="UniProtKB-KW"/>
</dbReference>
<feature type="compositionally biased region" description="Polar residues" evidence="9">
    <location>
        <begin position="490"/>
        <end position="503"/>
    </location>
</feature>
<feature type="binding site" evidence="8">
    <location>
        <position position="358"/>
    </location>
    <ligand>
        <name>Zn(2+)</name>
        <dbReference type="ChEBI" id="CHEBI:29105"/>
    </ligand>
</feature>
<comment type="catalytic activity">
    <reaction evidence="6">
        <text>N(6)-hexadecanoyl-L-lysyl-[protein] + NAD(+) + H2O = 2''-O-hexadecanoyl-ADP-D-ribose + nicotinamide + L-lysyl-[protein]</text>
        <dbReference type="Rhea" id="RHEA:70563"/>
        <dbReference type="Rhea" id="RHEA-COMP:9752"/>
        <dbReference type="Rhea" id="RHEA-COMP:14175"/>
        <dbReference type="ChEBI" id="CHEBI:15377"/>
        <dbReference type="ChEBI" id="CHEBI:17154"/>
        <dbReference type="ChEBI" id="CHEBI:29969"/>
        <dbReference type="ChEBI" id="CHEBI:57540"/>
        <dbReference type="ChEBI" id="CHEBI:138936"/>
        <dbReference type="ChEBI" id="CHEBI:189673"/>
    </reaction>
    <physiologicalReaction direction="left-to-right" evidence="6">
        <dbReference type="Rhea" id="RHEA:70564"/>
    </physiologicalReaction>
</comment>
<dbReference type="InterPro" id="IPR026591">
    <property type="entry name" value="Sirtuin_cat_small_dom_sf"/>
</dbReference>
<feature type="domain" description="Deacetylase sirtuin-type" evidence="10">
    <location>
        <begin position="185"/>
        <end position="470"/>
    </location>
</feature>
<feature type="binding site" evidence="8">
    <location>
        <position position="353"/>
    </location>
    <ligand>
        <name>Zn(2+)</name>
        <dbReference type="ChEBI" id="CHEBI:29105"/>
    </ligand>
</feature>
<feature type="region of interest" description="Disordered" evidence="9">
    <location>
        <begin position="38"/>
        <end position="60"/>
    </location>
</feature>
<proteinExistence type="predicted"/>
<dbReference type="Gene3D" id="3.30.1600.10">
    <property type="entry name" value="SIR2/SIRT2 'Small Domain"/>
    <property type="match status" value="1"/>
</dbReference>
<dbReference type="Pfam" id="PF02146">
    <property type="entry name" value="SIR2"/>
    <property type="match status" value="1"/>
</dbReference>
<dbReference type="EMBL" id="GBRD01011494">
    <property type="protein sequence ID" value="JAG54330.1"/>
    <property type="molecule type" value="Transcribed_RNA"/>
</dbReference>
<dbReference type="SUPFAM" id="SSF52467">
    <property type="entry name" value="DHS-like NAD/FAD-binding domain"/>
    <property type="match status" value="1"/>
</dbReference>
<dbReference type="Gene3D" id="3.40.50.1220">
    <property type="entry name" value="TPP-binding domain"/>
    <property type="match status" value="1"/>
</dbReference>
<feature type="region of interest" description="Disordered" evidence="9">
    <location>
        <begin position="487"/>
        <end position="564"/>
    </location>
</feature>
<dbReference type="GO" id="GO:0070403">
    <property type="term" value="F:NAD+ binding"/>
    <property type="evidence" value="ECO:0007669"/>
    <property type="project" value="InterPro"/>
</dbReference>
<evidence type="ECO:0000313" key="12">
    <source>
        <dbReference type="EMBL" id="JAG54330.1"/>
    </source>
</evidence>
<feature type="active site" description="Proton acceptor" evidence="8">
    <location>
        <position position="319"/>
    </location>
</feature>
<accession>A0A0A9YER2</accession>
<keyword evidence="5" id="KW-0520">NAD</keyword>
<reference evidence="11" key="2">
    <citation type="submission" date="2014-07" db="EMBL/GenBank/DDBJ databases">
        <authorList>
            <person name="Hull J."/>
        </authorList>
    </citation>
    <scope>NUCLEOTIDE SEQUENCE</scope>
</reference>
<comment type="cofactor">
    <cofactor evidence="1">
        <name>Zn(2+)</name>
        <dbReference type="ChEBI" id="CHEBI:29105"/>
    </cofactor>
</comment>
<dbReference type="GO" id="GO:0005634">
    <property type="term" value="C:nucleus"/>
    <property type="evidence" value="ECO:0007669"/>
    <property type="project" value="TreeGrafter"/>
</dbReference>
<evidence type="ECO:0000259" key="10">
    <source>
        <dbReference type="PROSITE" id="PS50305"/>
    </source>
</evidence>
<keyword evidence="2" id="KW-0808">Transferase</keyword>
<dbReference type="InterPro" id="IPR026590">
    <property type="entry name" value="Ssirtuin_cat_dom"/>
</dbReference>
<evidence type="ECO:0000256" key="6">
    <source>
        <dbReference type="ARBA" id="ARBA00048378"/>
    </source>
</evidence>
<keyword evidence="4 8" id="KW-0862">Zinc</keyword>
<comment type="catalytic activity">
    <reaction evidence="7">
        <text>N(6)-tetradecanoyl-L-lysyl-[protein] + NAD(+) + H2O = 2''-O-tetradecanoyl-ADP-D-ribose + nicotinamide + L-lysyl-[protein]</text>
        <dbReference type="Rhea" id="RHEA:70567"/>
        <dbReference type="Rhea" id="RHEA-COMP:9752"/>
        <dbReference type="Rhea" id="RHEA-COMP:15437"/>
        <dbReference type="ChEBI" id="CHEBI:15377"/>
        <dbReference type="ChEBI" id="CHEBI:17154"/>
        <dbReference type="ChEBI" id="CHEBI:29969"/>
        <dbReference type="ChEBI" id="CHEBI:57540"/>
        <dbReference type="ChEBI" id="CHEBI:141129"/>
        <dbReference type="ChEBI" id="CHEBI:189674"/>
    </reaction>
    <physiologicalReaction direction="left-to-right" evidence="7">
        <dbReference type="Rhea" id="RHEA:70568"/>
    </physiologicalReaction>
</comment>
<evidence type="ECO:0000256" key="1">
    <source>
        <dbReference type="ARBA" id="ARBA00001947"/>
    </source>
</evidence>
<feature type="compositionally biased region" description="Basic and acidic residues" evidence="9">
    <location>
        <begin position="119"/>
        <end position="139"/>
    </location>
</feature>
<sequence>MSDQKRIPFVGFASSCLRKPFSFKLHKKKPSFGNVHTMNSLSSEVPKSGSPEPCNVSSGGEKNVERIMKMIPGLSHLRKGTTDNTAEPLINMPDTTAMAAQSSETSKLIYVCPPKRDRNENLESRECSKKKTRHGEKSGSSKKHQGVPSSHRIHSRRSRKESKTNIKVVGKKKRGATIQRLNLNKICLNVNVSGPWYCALGKLINNEIKKVVTLSGAGISTAAGIPDFRSPDTGLYDKLKKYNLPYAQAVFERKYFDKNPKPFFALLKETLCKEYKPTIAHYFIKLLEEKGLLLRHFTQNVDGLERLAGVSDTRMIEAHGTVYTSRCMKCKTEYDLQWLRDQLIYQGKSIPYCQEPYCQGIVKPNVILFGETLDSQFSTAVNKDLPRCDLLIVMGTSLVVEPFASAVKKVHSSCSRIIINNIPVGEHLGIVYEGSKDFSRKKRKDSWRDIFIQGSCDDGVLHLAKLFKWERELEDLIKRYEPCRIACPSPSRSAEQSSKSNSCAHAKDMRKRTVKNENNNQKVGISSSSDSKRSFEKKIPSRSILMTDKDTSWQEDEPSSPELTSKTWWNLLTSRVRRFTNSRQ</sequence>
<evidence type="ECO:0000256" key="8">
    <source>
        <dbReference type="PROSITE-ProRule" id="PRU00236"/>
    </source>
</evidence>
<reference evidence="11" key="1">
    <citation type="journal article" date="2014" name="PLoS ONE">
        <title>Transcriptome-Based Identification of ABC Transporters in the Western Tarnished Plant Bug Lygus hesperus.</title>
        <authorList>
            <person name="Hull J.J."/>
            <person name="Chaney K."/>
            <person name="Geib S.M."/>
            <person name="Fabrick J.A."/>
            <person name="Brent C.S."/>
            <person name="Walsh D."/>
            <person name="Lavine L.C."/>
        </authorList>
    </citation>
    <scope>NUCLEOTIDE SEQUENCE</scope>
</reference>
<feature type="compositionally biased region" description="Basic residues" evidence="9">
    <location>
        <begin position="140"/>
        <end position="160"/>
    </location>
</feature>
<evidence type="ECO:0000313" key="11">
    <source>
        <dbReference type="EMBL" id="JAG28010.1"/>
    </source>
</evidence>
<evidence type="ECO:0000256" key="5">
    <source>
        <dbReference type="ARBA" id="ARBA00023027"/>
    </source>
</evidence>
<dbReference type="AlphaFoldDB" id="A0A0A9YER2"/>
<evidence type="ECO:0000256" key="4">
    <source>
        <dbReference type="ARBA" id="ARBA00022833"/>
    </source>
</evidence>
<feature type="compositionally biased region" description="Basic and acidic residues" evidence="9">
    <location>
        <begin position="530"/>
        <end position="539"/>
    </location>
</feature>
<organism evidence="11">
    <name type="scientific">Lygus hesperus</name>
    <name type="common">Western plant bug</name>
    <dbReference type="NCBI Taxonomy" id="30085"/>
    <lineage>
        <taxon>Eukaryota</taxon>
        <taxon>Metazoa</taxon>
        <taxon>Ecdysozoa</taxon>
        <taxon>Arthropoda</taxon>
        <taxon>Hexapoda</taxon>
        <taxon>Insecta</taxon>
        <taxon>Pterygota</taxon>
        <taxon>Neoptera</taxon>
        <taxon>Paraneoptera</taxon>
        <taxon>Hemiptera</taxon>
        <taxon>Heteroptera</taxon>
        <taxon>Panheteroptera</taxon>
        <taxon>Cimicomorpha</taxon>
        <taxon>Miridae</taxon>
        <taxon>Mirini</taxon>
        <taxon>Lygus</taxon>
    </lineage>
</organism>
<feature type="binding site" evidence="8">
    <location>
        <position position="330"/>
    </location>
    <ligand>
        <name>Zn(2+)</name>
        <dbReference type="ChEBI" id="CHEBI:29105"/>
    </ligand>
</feature>
<dbReference type="PANTHER" id="PTHR11085">
    <property type="entry name" value="NAD-DEPENDENT PROTEIN DEACYLASE SIRTUIN-5, MITOCHONDRIAL-RELATED"/>
    <property type="match status" value="1"/>
</dbReference>
<evidence type="ECO:0000256" key="3">
    <source>
        <dbReference type="ARBA" id="ARBA00022723"/>
    </source>
</evidence>